<organism evidence="5 6">
    <name type="scientific">Entotheonella factor</name>
    <dbReference type="NCBI Taxonomy" id="1429438"/>
    <lineage>
        <taxon>Bacteria</taxon>
        <taxon>Pseudomonadati</taxon>
        <taxon>Nitrospinota/Tectimicrobiota group</taxon>
        <taxon>Candidatus Tectimicrobiota</taxon>
        <taxon>Candidatus Entotheonellia</taxon>
        <taxon>Candidatus Entotheonellales</taxon>
        <taxon>Candidatus Entotheonellaceae</taxon>
        <taxon>Candidatus Entotheonella</taxon>
    </lineage>
</organism>
<dbReference type="Pfam" id="PF13180">
    <property type="entry name" value="PDZ_2"/>
    <property type="match status" value="1"/>
</dbReference>
<protein>
    <recommendedName>
        <fullName evidence="4">PDZ domain-containing protein</fullName>
    </recommendedName>
</protein>
<dbReference type="GO" id="GO:0004252">
    <property type="term" value="F:serine-type endopeptidase activity"/>
    <property type="evidence" value="ECO:0007669"/>
    <property type="project" value="InterPro"/>
</dbReference>
<accession>W4LJ21</accession>
<dbReference type="Pfam" id="PF13365">
    <property type="entry name" value="Trypsin_2"/>
    <property type="match status" value="1"/>
</dbReference>
<dbReference type="PANTHER" id="PTHR43343">
    <property type="entry name" value="PEPTIDASE S12"/>
    <property type="match status" value="1"/>
</dbReference>
<dbReference type="AlphaFoldDB" id="W4LJ21"/>
<sequence>MTAAFTQVSEDLANIVNNLSPSLVRVEARKRFPATGVVWSADGLIVTAHHVVTQQKGIRVGLADGQTVKAKLVGRDPTTDLALLQVKDQQLTPPVWGDADGAGLRVGQLVVALGRPGRNVEASLGMLSALEDSWRTHAGGRIDHYMHIDIVMYPGFSGGPLVNAAGQVVGINTSALLRDMNITIPVATVNRVGAMVRDHGRVRRGFLGVSTQVVRLPDPIVEQLGQETGLLLTAVEPGSPAEQGGLVLGDTLVTLDDARMRQHDDLTVFLAPDRIGQTVTVQLLRGGQLQELQVIVGERT</sequence>
<keyword evidence="2" id="KW-0645">Protease</keyword>
<keyword evidence="6" id="KW-1185">Reference proteome</keyword>
<comment type="similarity">
    <text evidence="1">Belongs to the peptidase S1C family.</text>
</comment>
<dbReference type="InterPro" id="IPR001478">
    <property type="entry name" value="PDZ"/>
</dbReference>
<dbReference type="InterPro" id="IPR043504">
    <property type="entry name" value="Peptidase_S1_PA_chymotrypsin"/>
</dbReference>
<dbReference type="SMART" id="SM00228">
    <property type="entry name" value="PDZ"/>
    <property type="match status" value="1"/>
</dbReference>
<evidence type="ECO:0000313" key="6">
    <source>
        <dbReference type="Proteomes" id="UP000019141"/>
    </source>
</evidence>
<dbReference type="EMBL" id="AZHW01000606">
    <property type="protein sequence ID" value="ETW97899.1"/>
    <property type="molecule type" value="Genomic_DNA"/>
</dbReference>
<dbReference type="Gene3D" id="2.40.10.10">
    <property type="entry name" value="Trypsin-like serine proteases"/>
    <property type="match status" value="2"/>
</dbReference>
<dbReference type="SUPFAM" id="SSF50494">
    <property type="entry name" value="Trypsin-like serine proteases"/>
    <property type="match status" value="1"/>
</dbReference>
<proteinExistence type="inferred from homology"/>
<dbReference type="InterPro" id="IPR051201">
    <property type="entry name" value="Chloro_Bact_Ser_Proteases"/>
</dbReference>
<dbReference type="GO" id="GO:0006508">
    <property type="term" value="P:proteolysis"/>
    <property type="evidence" value="ECO:0007669"/>
    <property type="project" value="UniProtKB-KW"/>
</dbReference>
<keyword evidence="3" id="KW-0378">Hydrolase</keyword>
<gene>
    <name evidence="5" type="ORF">ETSY1_20855</name>
</gene>
<evidence type="ECO:0000256" key="2">
    <source>
        <dbReference type="ARBA" id="ARBA00022670"/>
    </source>
</evidence>
<dbReference type="PANTHER" id="PTHR43343:SF3">
    <property type="entry name" value="PROTEASE DO-LIKE 8, CHLOROPLASTIC"/>
    <property type="match status" value="1"/>
</dbReference>
<dbReference type="InterPro" id="IPR009003">
    <property type="entry name" value="Peptidase_S1_PA"/>
</dbReference>
<dbReference type="InterPro" id="IPR036034">
    <property type="entry name" value="PDZ_sf"/>
</dbReference>
<dbReference type="Gene3D" id="2.30.42.10">
    <property type="match status" value="1"/>
</dbReference>
<dbReference type="InterPro" id="IPR001940">
    <property type="entry name" value="Peptidase_S1C"/>
</dbReference>
<dbReference type="HOGENOM" id="CLU_020120_2_2_7"/>
<comment type="caution">
    <text evidence="5">The sequence shown here is derived from an EMBL/GenBank/DDBJ whole genome shotgun (WGS) entry which is preliminary data.</text>
</comment>
<dbReference type="PRINTS" id="PR00834">
    <property type="entry name" value="PROTEASES2C"/>
</dbReference>
<dbReference type="SUPFAM" id="SSF50156">
    <property type="entry name" value="PDZ domain-like"/>
    <property type="match status" value="1"/>
</dbReference>
<evidence type="ECO:0000256" key="3">
    <source>
        <dbReference type="ARBA" id="ARBA00022801"/>
    </source>
</evidence>
<evidence type="ECO:0000256" key="1">
    <source>
        <dbReference type="ARBA" id="ARBA00010541"/>
    </source>
</evidence>
<evidence type="ECO:0000313" key="5">
    <source>
        <dbReference type="EMBL" id="ETW97899.1"/>
    </source>
</evidence>
<dbReference type="PROSITE" id="PS50106">
    <property type="entry name" value="PDZ"/>
    <property type="match status" value="1"/>
</dbReference>
<evidence type="ECO:0000259" key="4">
    <source>
        <dbReference type="PROSITE" id="PS50106"/>
    </source>
</evidence>
<name>W4LJ21_ENTF1</name>
<feature type="domain" description="PDZ" evidence="4">
    <location>
        <begin position="201"/>
        <end position="287"/>
    </location>
</feature>
<dbReference type="Proteomes" id="UP000019141">
    <property type="component" value="Unassembled WGS sequence"/>
</dbReference>
<reference evidence="5 6" key="1">
    <citation type="journal article" date="2014" name="Nature">
        <title>An environmental bacterial taxon with a large and distinct metabolic repertoire.</title>
        <authorList>
            <person name="Wilson M.C."/>
            <person name="Mori T."/>
            <person name="Ruckert C."/>
            <person name="Uria A.R."/>
            <person name="Helf M.J."/>
            <person name="Takada K."/>
            <person name="Gernert C."/>
            <person name="Steffens U.A."/>
            <person name="Heycke N."/>
            <person name="Schmitt S."/>
            <person name="Rinke C."/>
            <person name="Helfrich E.J."/>
            <person name="Brachmann A.O."/>
            <person name="Gurgui C."/>
            <person name="Wakimoto T."/>
            <person name="Kracht M."/>
            <person name="Crusemann M."/>
            <person name="Hentschel U."/>
            <person name="Abe I."/>
            <person name="Matsunaga S."/>
            <person name="Kalinowski J."/>
            <person name="Takeyama H."/>
            <person name="Piel J."/>
        </authorList>
    </citation>
    <scope>NUCLEOTIDE SEQUENCE [LARGE SCALE GENOMIC DNA]</scope>
    <source>
        <strain evidence="6">TSY1</strain>
    </source>
</reference>